<keyword evidence="4" id="KW-1185">Reference proteome</keyword>
<evidence type="ECO:0000256" key="2">
    <source>
        <dbReference type="SAM" id="SignalP"/>
    </source>
</evidence>
<reference evidence="3" key="2">
    <citation type="submission" date="2023-02" db="EMBL/GenBank/DDBJ databases">
        <authorList>
            <consortium name="DOE Joint Genome Institute"/>
            <person name="Mondo S.J."/>
            <person name="Chang Y."/>
            <person name="Wang Y."/>
            <person name="Ahrendt S."/>
            <person name="Andreopoulos W."/>
            <person name="Barry K."/>
            <person name="Beard J."/>
            <person name="Benny G.L."/>
            <person name="Blankenship S."/>
            <person name="Bonito G."/>
            <person name="Cuomo C."/>
            <person name="Desiro A."/>
            <person name="Gervers K.A."/>
            <person name="Hundley H."/>
            <person name="Kuo A."/>
            <person name="LaButti K."/>
            <person name="Lang B.F."/>
            <person name="Lipzen A."/>
            <person name="O'Donnell K."/>
            <person name="Pangilinan J."/>
            <person name="Reynolds N."/>
            <person name="Sandor L."/>
            <person name="Smith M.W."/>
            <person name="Tsang A."/>
            <person name="Grigoriev I.V."/>
            <person name="Stajich J.E."/>
            <person name="Spatafora J.W."/>
        </authorList>
    </citation>
    <scope>NUCLEOTIDE SEQUENCE</scope>
    <source>
        <strain evidence="3">RSA 2281</strain>
    </source>
</reference>
<evidence type="ECO:0000256" key="1">
    <source>
        <dbReference type="SAM" id="MobiDB-lite"/>
    </source>
</evidence>
<reference evidence="3" key="1">
    <citation type="journal article" date="2022" name="IScience">
        <title>Evolution of zygomycete secretomes and the origins of terrestrial fungal ecologies.</title>
        <authorList>
            <person name="Chang Y."/>
            <person name="Wang Y."/>
            <person name="Mondo S."/>
            <person name="Ahrendt S."/>
            <person name="Andreopoulos W."/>
            <person name="Barry K."/>
            <person name="Beard J."/>
            <person name="Benny G.L."/>
            <person name="Blankenship S."/>
            <person name="Bonito G."/>
            <person name="Cuomo C."/>
            <person name="Desiro A."/>
            <person name="Gervers K.A."/>
            <person name="Hundley H."/>
            <person name="Kuo A."/>
            <person name="LaButti K."/>
            <person name="Lang B.F."/>
            <person name="Lipzen A."/>
            <person name="O'Donnell K."/>
            <person name="Pangilinan J."/>
            <person name="Reynolds N."/>
            <person name="Sandor L."/>
            <person name="Smith M.E."/>
            <person name="Tsang A."/>
            <person name="Grigoriev I.V."/>
            <person name="Stajich J.E."/>
            <person name="Spatafora J.W."/>
        </authorList>
    </citation>
    <scope>NUCLEOTIDE SEQUENCE</scope>
    <source>
        <strain evidence="3">RSA 2281</strain>
    </source>
</reference>
<evidence type="ECO:0000313" key="4">
    <source>
        <dbReference type="Proteomes" id="UP001209540"/>
    </source>
</evidence>
<protein>
    <submittedName>
        <fullName evidence="3">Uncharacterized protein</fullName>
    </submittedName>
</protein>
<sequence length="422" mass="48776">MKSFQLILFTTMLLSLYYICNAQIEKNEFDATVDSTDLHLQYGSSPESEQHNEQDVPYHDNKQQEQQTTLTLPPASPPTLMEQIITQIQIWRYQTHKYLEQRFPRCFELLAHVHQLTEQARQEQQVAGRRYYLLTWDDIYFDLRRLVPWWPFFADETSLITTDTVTRRRTIAEIVKNLRPRSLQQDATIMQVRLLHWTTEAAERSIAMTHQLATFYDDKLNQLSQLAHGLLKRNKEEDTALMLPEIRQLLLRTGNQGLALSKEMSRFIDAEFAKTVWLSGPLRPWLEEVNAASITGLIKLHKEAMDESVSDIRNKLAMFKSKNSMEDDNSALQQDDLAVIIQAAVNQSKQRAEQAFAQAEKQLKAIWENTASEIRPSPWTAPYWKDAFKDTVVATKSRVLGVKSIIQRIFARLAGCECGATD</sequence>
<feature type="compositionally biased region" description="Basic and acidic residues" evidence="1">
    <location>
        <begin position="48"/>
        <end position="63"/>
    </location>
</feature>
<accession>A0AAD5K910</accession>
<feature type="signal peptide" evidence="2">
    <location>
        <begin position="1"/>
        <end position="22"/>
    </location>
</feature>
<organism evidence="3 4">
    <name type="scientific">Phascolomyces articulosus</name>
    <dbReference type="NCBI Taxonomy" id="60185"/>
    <lineage>
        <taxon>Eukaryota</taxon>
        <taxon>Fungi</taxon>
        <taxon>Fungi incertae sedis</taxon>
        <taxon>Mucoromycota</taxon>
        <taxon>Mucoromycotina</taxon>
        <taxon>Mucoromycetes</taxon>
        <taxon>Mucorales</taxon>
        <taxon>Lichtheimiaceae</taxon>
        <taxon>Phascolomyces</taxon>
    </lineage>
</organism>
<dbReference type="EMBL" id="JAIXMP010000004">
    <property type="protein sequence ID" value="KAI9274590.1"/>
    <property type="molecule type" value="Genomic_DNA"/>
</dbReference>
<dbReference type="AlphaFoldDB" id="A0AAD5K910"/>
<feature type="region of interest" description="Disordered" evidence="1">
    <location>
        <begin position="40"/>
        <end position="73"/>
    </location>
</feature>
<evidence type="ECO:0000313" key="3">
    <source>
        <dbReference type="EMBL" id="KAI9274590.1"/>
    </source>
</evidence>
<dbReference type="Proteomes" id="UP001209540">
    <property type="component" value="Unassembled WGS sequence"/>
</dbReference>
<proteinExistence type="predicted"/>
<name>A0AAD5K910_9FUNG</name>
<gene>
    <name evidence="3" type="ORF">BDA99DRAFT_497977</name>
</gene>
<feature type="compositionally biased region" description="Low complexity" evidence="1">
    <location>
        <begin position="64"/>
        <end position="73"/>
    </location>
</feature>
<feature type="chain" id="PRO_5042152716" evidence="2">
    <location>
        <begin position="23"/>
        <end position="422"/>
    </location>
</feature>
<comment type="caution">
    <text evidence="3">The sequence shown here is derived from an EMBL/GenBank/DDBJ whole genome shotgun (WGS) entry which is preliminary data.</text>
</comment>
<keyword evidence="2" id="KW-0732">Signal</keyword>